<reference evidence="1" key="1">
    <citation type="journal article" date="2021" name="New Phytol.">
        <title>Evolutionary innovations through gain and loss of genes in the ectomycorrhizal Boletales.</title>
        <authorList>
            <person name="Wu G."/>
            <person name="Miyauchi S."/>
            <person name="Morin E."/>
            <person name="Kuo A."/>
            <person name="Drula E."/>
            <person name="Varga T."/>
            <person name="Kohler A."/>
            <person name="Feng B."/>
            <person name="Cao Y."/>
            <person name="Lipzen A."/>
            <person name="Daum C."/>
            <person name="Hundley H."/>
            <person name="Pangilinan J."/>
            <person name="Johnson J."/>
            <person name="Barry K."/>
            <person name="LaButti K."/>
            <person name="Ng V."/>
            <person name="Ahrendt S."/>
            <person name="Min B."/>
            <person name="Choi I.G."/>
            <person name="Park H."/>
            <person name="Plett J.M."/>
            <person name="Magnuson J."/>
            <person name="Spatafora J.W."/>
            <person name="Nagy L.G."/>
            <person name="Henrissat B."/>
            <person name="Grigoriev I.V."/>
            <person name="Yang Z.L."/>
            <person name="Xu J."/>
            <person name="Martin F.M."/>
        </authorList>
    </citation>
    <scope>NUCLEOTIDE SEQUENCE</scope>
    <source>
        <strain evidence="1">KUC20120723A-06</strain>
    </source>
</reference>
<comment type="caution">
    <text evidence="1">The sequence shown here is derived from an EMBL/GenBank/DDBJ whole genome shotgun (WGS) entry which is preliminary data.</text>
</comment>
<protein>
    <submittedName>
        <fullName evidence="1">Uncharacterized protein</fullName>
    </submittedName>
</protein>
<dbReference type="EMBL" id="MU266333">
    <property type="protein sequence ID" value="KAH7930273.1"/>
    <property type="molecule type" value="Genomic_DNA"/>
</dbReference>
<gene>
    <name evidence="1" type="ORF">BV22DRAFT_68870</name>
</gene>
<accession>A0ACB8BYD7</accession>
<keyword evidence="2" id="KW-1185">Reference proteome</keyword>
<evidence type="ECO:0000313" key="2">
    <source>
        <dbReference type="Proteomes" id="UP000790709"/>
    </source>
</evidence>
<dbReference type="Proteomes" id="UP000790709">
    <property type="component" value="Unassembled WGS sequence"/>
</dbReference>
<name>A0ACB8BYD7_9AGAM</name>
<evidence type="ECO:0000313" key="1">
    <source>
        <dbReference type="EMBL" id="KAH7930273.1"/>
    </source>
</evidence>
<proteinExistence type="predicted"/>
<sequence>MSRLLQSDPRMIDVLGVAMGVDIQGFSREEGSDELPPGLSKAAPASPPRSPPATTPSPSASSSKPAPPPAPEPEDVEMTEEDDEEAKLKADALAQKSQGSAHYKERQFPEAAACFERAWELWPKDVTFLTNLSAVYFEQGEYDKCIDTCDKAVEEGRGVRCTRLRFRQLIAHRFTTSSSALTTNSLQRLLVELDLRTLKKETTSLPRNTSKNPSQSTETQQFSGNYRQPRGPSLKPRN</sequence>
<organism evidence="1 2">
    <name type="scientific">Leucogyrophana mollusca</name>
    <dbReference type="NCBI Taxonomy" id="85980"/>
    <lineage>
        <taxon>Eukaryota</taxon>
        <taxon>Fungi</taxon>
        <taxon>Dikarya</taxon>
        <taxon>Basidiomycota</taxon>
        <taxon>Agaricomycotina</taxon>
        <taxon>Agaricomycetes</taxon>
        <taxon>Agaricomycetidae</taxon>
        <taxon>Boletales</taxon>
        <taxon>Boletales incertae sedis</taxon>
        <taxon>Leucogyrophana</taxon>
    </lineage>
</organism>